<evidence type="ECO:0000313" key="2">
    <source>
        <dbReference type="EMBL" id="EDO38991.1"/>
    </source>
</evidence>
<dbReference type="AlphaFoldDB" id="A7SBE4"/>
<dbReference type="InterPro" id="IPR028011">
    <property type="entry name" value="DUF4476"/>
</dbReference>
<name>A7SBE4_NEMVE</name>
<keyword evidence="3" id="KW-1185">Reference proteome</keyword>
<dbReference type="InterPro" id="IPR042616">
    <property type="entry name" value="PROSER1"/>
</dbReference>
<dbReference type="KEGG" id="nve:5510605"/>
<gene>
    <name evidence="2" type="ORF">NEMVEDRAFT_v1g244111</name>
</gene>
<reference evidence="2 3" key="1">
    <citation type="journal article" date="2007" name="Science">
        <title>Sea anemone genome reveals ancestral eumetazoan gene repertoire and genomic organization.</title>
        <authorList>
            <person name="Putnam N.H."/>
            <person name="Srivastava M."/>
            <person name="Hellsten U."/>
            <person name="Dirks B."/>
            <person name="Chapman J."/>
            <person name="Salamov A."/>
            <person name="Terry A."/>
            <person name="Shapiro H."/>
            <person name="Lindquist E."/>
            <person name="Kapitonov V.V."/>
            <person name="Jurka J."/>
            <person name="Genikhovich G."/>
            <person name="Grigoriev I.V."/>
            <person name="Lucas S.M."/>
            <person name="Steele R.E."/>
            <person name="Finnerty J.R."/>
            <person name="Technau U."/>
            <person name="Martindale M.Q."/>
            <person name="Rokhsar D.S."/>
        </authorList>
    </citation>
    <scope>NUCLEOTIDE SEQUENCE [LARGE SCALE GENOMIC DNA]</scope>
    <source>
        <strain evidence="3">CH2 X CH6</strain>
    </source>
</reference>
<dbReference type="HOGENOM" id="CLU_1121244_0_0_1"/>
<evidence type="ECO:0000259" key="1">
    <source>
        <dbReference type="Pfam" id="PF14771"/>
    </source>
</evidence>
<dbReference type="OrthoDB" id="5968166at2759"/>
<feature type="domain" description="DUF4476" evidence="1">
    <location>
        <begin position="34"/>
        <end position="123"/>
    </location>
</feature>
<sequence length="248" mass="27793">MEATMFTRILEAVKNRTFKDEKLDVLESYSNDDCTFFSADQVAELVKEFTFDDEKVEAVKICSKNLVPLTCVEASVILKSFGFDDRKVKALKLIGDRIIDPEAYSVFDDDISFSFYQSEVKRLFEAKTQCFDPGNNYGATEQATNLTGYNPYMGNGGTLEYNQSPGYGDSAGFIPAPEYAYYGTYDQSAWYTPAPYGASPEMAPLTAYGPYLGYGQSTDQYSGNTSNIYPEYQIFPAQPSDGFPPYWQ</sequence>
<evidence type="ECO:0000313" key="3">
    <source>
        <dbReference type="Proteomes" id="UP000001593"/>
    </source>
</evidence>
<dbReference type="PhylomeDB" id="A7SBE4"/>
<proteinExistence type="predicted"/>
<dbReference type="InParanoid" id="A7SBE4"/>
<dbReference type="Proteomes" id="UP000001593">
    <property type="component" value="Unassembled WGS sequence"/>
</dbReference>
<dbReference type="PANTHER" id="PTHR14880:SF2">
    <property type="entry name" value="PROLINE AND SERINE-RICH PROTEIN 1"/>
    <property type="match status" value="1"/>
</dbReference>
<accession>A7SBE4</accession>
<dbReference type="EMBL" id="DS469615">
    <property type="protein sequence ID" value="EDO38991.1"/>
    <property type="molecule type" value="Genomic_DNA"/>
</dbReference>
<organism evidence="2 3">
    <name type="scientific">Nematostella vectensis</name>
    <name type="common">Starlet sea anemone</name>
    <dbReference type="NCBI Taxonomy" id="45351"/>
    <lineage>
        <taxon>Eukaryota</taxon>
        <taxon>Metazoa</taxon>
        <taxon>Cnidaria</taxon>
        <taxon>Anthozoa</taxon>
        <taxon>Hexacorallia</taxon>
        <taxon>Actiniaria</taxon>
        <taxon>Edwardsiidae</taxon>
        <taxon>Nematostella</taxon>
    </lineage>
</organism>
<protein>
    <recommendedName>
        <fullName evidence="1">DUF4476 domain-containing protein</fullName>
    </recommendedName>
</protein>
<dbReference type="PANTHER" id="PTHR14880">
    <property type="entry name" value="PROLINE AND SERINE-RICH PROTEIN 1"/>
    <property type="match status" value="1"/>
</dbReference>
<dbReference type="Pfam" id="PF14771">
    <property type="entry name" value="DUF4476"/>
    <property type="match status" value="1"/>
</dbReference>